<dbReference type="PANTHER" id="PTHR30349:SF82">
    <property type="entry name" value="INTEGRASE_RECOMBINASE YOEC-RELATED"/>
    <property type="match status" value="1"/>
</dbReference>
<evidence type="ECO:0000256" key="1">
    <source>
        <dbReference type="ARBA" id="ARBA00023172"/>
    </source>
</evidence>
<evidence type="ECO:0000259" key="2">
    <source>
        <dbReference type="PROSITE" id="PS51898"/>
    </source>
</evidence>
<feature type="domain" description="Tyr recombinase" evidence="2">
    <location>
        <begin position="10"/>
        <end position="181"/>
    </location>
</feature>
<keyword evidence="4" id="KW-1185">Reference proteome</keyword>
<proteinExistence type="predicted"/>
<dbReference type="Gene3D" id="1.10.443.10">
    <property type="entry name" value="Intergrase catalytic core"/>
    <property type="match status" value="1"/>
</dbReference>
<accession>A0ABV9NR92</accession>
<keyword evidence="1" id="KW-0233">DNA recombination</keyword>
<dbReference type="RefSeq" id="WP_377908404.1">
    <property type="nucleotide sequence ID" value="NZ_JBHSGK010000003.1"/>
</dbReference>
<dbReference type="PROSITE" id="PS51898">
    <property type="entry name" value="TYR_RECOMBINASE"/>
    <property type="match status" value="1"/>
</dbReference>
<dbReference type="Proteomes" id="UP001595896">
    <property type="component" value="Unassembled WGS sequence"/>
</dbReference>
<dbReference type="InterPro" id="IPR050090">
    <property type="entry name" value="Tyrosine_recombinase_XerCD"/>
</dbReference>
<sequence>MGGNHRSKPREMEPIKNKADLERWKRELAKQSDRDYMLGLLLLNTGMRLSEALQLRVRDVRGREKVRIKADQEFVYPLHVAVRKLLAAYTSNMDQDDWLFSSRKGGGPLQRDQASKLLKGCAQRAGIPSFGVHSLRKTFGYHYYQASGDVEFLRKLFRQSSQSVTLSYIGVIGEGADSLDDTFSL</sequence>
<name>A0ABV9NR92_9BACI</name>
<dbReference type="InterPro" id="IPR011010">
    <property type="entry name" value="DNA_brk_join_enz"/>
</dbReference>
<evidence type="ECO:0000313" key="4">
    <source>
        <dbReference type="Proteomes" id="UP001595896"/>
    </source>
</evidence>
<comment type="caution">
    <text evidence="3">The sequence shown here is derived from an EMBL/GenBank/DDBJ whole genome shotgun (WGS) entry which is preliminary data.</text>
</comment>
<dbReference type="SUPFAM" id="SSF56349">
    <property type="entry name" value="DNA breaking-rejoining enzymes"/>
    <property type="match status" value="1"/>
</dbReference>
<organism evidence="3 4">
    <name type="scientific">Bacillus daqingensis</name>
    <dbReference type="NCBI Taxonomy" id="872396"/>
    <lineage>
        <taxon>Bacteria</taxon>
        <taxon>Bacillati</taxon>
        <taxon>Bacillota</taxon>
        <taxon>Bacilli</taxon>
        <taxon>Bacillales</taxon>
        <taxon>Bacillaceae</taxon>
        <taxon>Bacillus</taxon>
    </lineage>
</organism>
<dbReference type="Pfam" id="PF00589">
    <property type="entry name" value="Phage_integrase"/>
    <property type="match status" value="1"/>
</dbReference>
<evidence type="ECO:0000313" key="3">
    <source>
        <dbReference type="EMBL" id="MFC4735767.1"/>
    </source>
</evidence>
<gene>
    <name evidence="3" type="ORF">ACFO4L_04130</name>
</gene>
<protein>
    <submittedName>
        <fullName evidence="3">Tyrosine-type recombinase/integrase</fullName>
    </submittedName>
</protein>
<dbReference type="EMBL" id="JBHSGK010000003">
    <property type="protein sequence ID" value="MFC4735767.1"/>
    <property type="molecule type" value="Genomic_DNA"/>
</dbReference>
<dbReference type="PANTHER" id="PTHR30349">
    <property type="entry name" value="PHAGE INTEGRASE-RELATED"/>
    <property type="match status" value="1"/>
</dbReference>
<dbReference type="InterPro" id="IPR002104">
    <property type="entry name" value="Integrase_catalytic"/>
</dbReference>
<dbReference type="InterPro" id="IPR013762">
    <property type="entry name" value="Integrase-like_cat_sf"/>
</dbReference>
<reference evidence="4" key="1">
    <citation type="journal article" date="2019" name="Int. J. Syst. Evol. Microbiol.">
        <title>The Global Catalogue of Microorganisms (GCM) 10K type strain sequencing project: providing services to taxonomists for standard genome sequencing and annotation.</title>
        <authorList>
            <consortium name="The Broad Institute Genomics Platform"/>
            <consortium name="The Broad Institute Genome Sequencing Center for Infectious Disease"/>
            <person name="Wu L."/>
            <person name="Ma J."/>
        </authorList>
    </citation>
    <scope>NUCLEOTIDE SEQUENCE [LARGE SCALE GENOMIC DNA]</scope>
    <source>
        <strain evidence="4">JCM 12165</strain>
    </source>
</reference>